<evidence type="ECO:0000256" key="8">
    <source>
        <dbReference type="RuleBase" id="RU003838"/>
    </source>
</evidence>
<evidence type="ECO:0000259" key="9">
    <source>
        <dbReference type="Pfam" id="PF04095"/>
    </source>
</evidence>
<dbReference type="InterPro" id="IPR006406">
    <property type="entry name" value="Nic_PRibTrfase"/>
</dbReference>
<dbReference type="PIRSF" id="PIRSF000484">
    <property type="entry name" value="NAPRT"/>
    <property type="match status" value="1"/>
</dbReference>
<comment type="pathway">
    <text evidence="1 7 8">Cofactor biosynthesis; NAD(+) biosynthesis; nicotinate D-ribonucleotide from nicotinate: step 1/1.</text>
</comment>
<keyword evidence="12" id="KW-1185">Reference proteome</keyword>
<dbReference type="GO" id="GO:0005829">
    <property type="term" value="C:cytosol"/>
    <property type="evidence" value="ECO:0007669"/>
    <property type="project" value="TreeGrafter"/>
</dbReference>
<accession>A0A1G9FVY1</accession>
<dbReference type="AlphaFoldDB" id="A0A1G9FVY1"/>
<keyword evidence="11" id="KW-0328">Glycosyltransferase</keyword>
<feature type="modified residue" description="Phosphohistidine; by autocatalysis" evidence="7">
    <location>
        <position position="245"/>
    </location>
</feature>
<dbReference type="RefSeq" id="WP_090753867.1">
    <property type="nucleotide sequence ID" value="NZ_FNGE01000004.1"/>
</dbReference>
<dbReference type="NCBIfam" id="NF003704">
    <property type="entry name" value="PRK05321.1"/>
    <property type="match status" value="1"/>
</dbReference>
<dbReference type="UniPathway" id="UPA00253">
    <property type="reaction ID" value="UER00457"/>
</dbReference>
<dbReference type="PANTHER" id="PTHR11098">
    <property type="entry name" value="NICOTINATE PHOSPHORIBOSYLTRANSFERASE"/>
    <property type="match status" value="1"/>
</dbReference>
<evidence type="ECO:0000256" key="5">
    <source>
        <dbReference type="ARBA" id="ARBA00022598"/>
    </source>
</evidence>
<proteinExistence type="inferred from homology"/>
<comment type="catalytic activity">
    <reaction evidence="7 8">
        <text>5-phospho-alpha-D-ribose 1-diphosphate + nicotinate + ATP + H2O = nicotinate beta-D-ribonucleotide + ADP + phosphate + diphosphate</text>
        <dbReference type="Rhea" id="RHEA:36163"/>
        <dbReference type="ChEBI" id="CHEBI:15377"/>
        <dbReference type="ChEBI" id="CHEBI:30616"/>
        <dbReference type="ChEBI" id="CHEBI:32544"/>
        <dbReference type="ChEBI" id="CHEBI:33019"/>
        <dbReference type="ChEBI" id="CHEBI:43474"/>
        <dbReference type="ChEBI" id="CHEBI:57502"/>
        <dbReference type="ChEBI" id="CHEBI:58017"/>
        <dbReference type="ChEBI" id="CHEBI:456216"/>
        <dbReference type="EC" id="6.3.4.21"/>
    </reaction>
</comment>
<sequence length="435" mass="50216">MMTPTVDIATRVYNHKWKIDPIVRSLIDTDFYKLLMCQSVFRYQPDVTVTFKLINRSKDIRLADLIDEGELREQLDHVRSLSLARGESTWLRGNTFYGKRQMFRPDFMEFLENLRLPAYHLEKREGQYELTFEGRWPEVMLWEIPALAIIMELRSRAVLKDLGRFELQVLYARAMTRIWEKIEALRELGPDLRIADFGTRRRHSFLWQDWCVQAMIEGLGERFTGTSNCLIAMRRDIEAIGTNAHELPMVYAALAQTDEELRQAPYRVLADWHEEHDGNLRVILPDTYGTPGFLQNAPDWLAGWTGIRIDSGDPVALTEYAIDWWRSRGEDPTQKLVIFSDGLDVDEITTLFRRFHGRVKVSFGWGTLLTNDFRGLVPGDGLAPFSLVCKAAAANGRPTVKLSDNPEKSTGPADLIRHYREVFGTTEGRRFDLVV</sequence>
<evidence type="ECO:0000256" key="2">
    <source>
        <dbReference type="ARBA" id="ARBA00010897"/>
    </source>
</evidence>
<evidence type="ECO:0000256" key="3">
    <source>
        <dbReference type="ARBA" id="ARBA00013236"/>
    </source>
</evidence>
<feature type="domain" description="Nicotinate/nicotinamide phosphoribosyltransferase" evidence="9">
    <location>
        <begin position="193"/>
        <end position="425"/>
    </location>
</feature>
<evidence type="ECO:0000259" key="10">
    <source>
        <dbReference type="Pfam" id="PF17767"/>
    </source>
</evidence>
<evidence type="ECO:0000256" key="4">
    <source>
        <dbReference type="ARBA" id="ARBA00022553"/>
    </source>
</evidence>
<dbReference type="Gene3D" id="3.20.140.10">
    <property type="entry name" value="nicotinate phosphoribosyltransferase"/>
    <property type="match status" value="1"/>
</dbReference>
<organism evidence="11 12">
    <name type="scientific">Paracoccus chinensis</name>
    <dbReference type="NCBI Taxonomy" id="525640"/>
    <lineage>
        <taxon>Bacteria</taxon>
        <taxon>Pseudomonadati</taxon>
        <taxon>Pseudomonadota</taxon>
        <taxon>Alphaproteobacteria</taxon>
        <taxon>Rhodobacterales</taxon>
        <taxon>Paracoccaceae</taxon>
        <taxon>Paracoccus</taxon>
    </lineage>
</organism>
<evidence type="ECO:0000313" key="12">
    <source>
        <dbReference type="Proteomes" id="UP000199555"/>
    </source>
</evidence>
<dbReference type="InterPro" id="IPR041525">
    <property type="entry name" value="N/Namide_PRibTrfase"/>
</dbReference>
<reference evidence="12" key="1">
    <citation type="submission" date="2016-10" db="EMBL/GenBank/DDBJ databases">
        <authorList>
            <person name="Varghese N."/>
            <person name="Submissions S."/>
        </authorList>
    </citation>
    <scope>NUCLEOTIDE SEQUENCE [LARGE SCALE GENOMIC DNA]</scope>
    <source>
        <strain evidence="12">CGMCC 1.7655</strain>
    </source>
</reference>
<dbReference type="SUPFAM" id="SSF54675">
    <property type="entry name" value="Nicotinate/Quinolinate PRTase N-terminal domain-like"/>
    <property type="match status" value="1"/>
</dbReference>
<dbReference type="Pfam" id="PF04095">
    <property type="entry name" value="NAPRTase"/>
    <property type="match status" value="1"/>
</dbReference>
<keyword evidence="4 7" id="KW-0597">Phosphoprotein</keyword>
<keyword evidence="11" id="KW-0808">Transferase</keyword>
<dbReference type="OrthoDB" id="9771406at2"/>
<dbReference type="GO" id="GO:0004516">
    <property type="term" value="F:nicotinate phosphoribosyltransferase activity"/>
    <property type="evidence" value="ECO:0007669"/>
    <property type="project" value="UniProtKB-UniRule"/>
</dbReference>
<dbReference type="InterPro" id="IPR040727">
    <property type="entry name" value="NAPRTase_N"/>
</dbReference>
<evidence type="ECO:0000256" key="1">
    <source>
        <dbReference type="ARBA" id="ARBA00004952"/>
    </source>
</evidence>
<keyword evidence="5 7" id="KW-0436">Ligase</keyword>
<protein>
    <recommendedName>
        <fullName evidence="3 7">Nicotinate phosphoribosyltransferase</fullName>
        <shortName evidence="7">NAPRTase</shortName>
        <ecNumber evidence="3 7">6.3.4.21</ecNumber>
    </recommendedName>
</protein>
<dbReference type="EMBL" id="FNGE01000004">
    <property type="protein sequence ID" value="SDK92303.1"/>
    <property type="molecule type" value="Genomic_DNA"/>
</dbReference>
<dbReference type="SUPFAM" id="SSF51690">
    <property type="entry name" value="Nicotinate/Quinolinate PRTase C-terminal domain-like"/>
    <property type="match status" value="1"/>
</dbReference>
<name>A0A1G9FVY1_9RHOB</name>
<dbReference type="InterPro" id="IPR036068">
    <property type="entry name" value="Nicotinate_pribotase-like_C"/>
</dbReference>
<dbReference type="InterPro" id="IPR007229">
    <property type="entry name" value="Nic_PRibTrfase-Fam"/>
</dbReference>
<dbReference type="GO" id="GO:0016757">
    <property type="term" value="F:glycosyltransferase activity"/>
    <property type="evidence" value="ECO:0007669"/>
    <property type="project" value="UniProtKB-KW"/>
</dbReference>
<evidence type="ECO:0000256" key="7">
    <source>
        <dbReference type="HAMAP-Rule" id="MF_00570"/>
    </source>
</evidence>
<dbReference type="NCBIfam" id="TIGR01514">
    <property type="entry name" value="NAPRTase"/>
    <property type="match status" value="1"/>
</dbReference>
<comment type="similarity">
    <text evidence="2 7 8">Belongs to the NAPRTase family.</text>
</comment>
<dbReference type="PANTHER" id="PTHR11098:SF1">
    <property type="entry name" value="NICOTINATE PHOSPHORIBOSYLTRANSFERASE"/>
    <property type="match status" value="1"/>
</dbReference>
<feature type="domain" description="Nicotinate phosphoribosyltransferase N-terminal" evidence="10">
    <location>
        <begin position="27"/>
        <end position="150"/>
    </location>
</feature>
<dbReference type="HAMAP" id="MF_00570">
    <property type="entry name" value="NAPRTase"/>
    <property type="match status" value="1"/>
</dbReference>
<comment type="PTM">
    <text evidence="7 8">Transiently phosphorylated on a His residue during the reaction cycle. Phosphorylation strongly increases the affinity for substrates and increases the rate of nicotinate D-ribonucleotide production. Dephosphorylation regenerates the low-affinity form of the enzyme, leading to product release.</text>
</comment>
<dbReference type="STRING" id="525640.SAMN04487971_104108"/>
<evidence type="ECO:0000256" key="6">
    <source>
        <dbReference type="ARBA" id="ARBA00022642"/>
    </source>
</evidence>
<dbReference type="GO" id="GO:0034355">
    <property type="term" value="P:NAD+ biosynthetic process via the salvage pathway"/>
    <property type="evidence" value="ECO:0007669"/>
    <property type="project" value="TreeGrafter"/>
</dbReference>
<evidence type="ECO:0000313" key="11">
    <source>
        <dbReference type="EMBL" id="SDK92303.1"/>
    </source>
</evidence>
<dbReference type="Pfam" id="PF17767">
    <property type="entry name" value="NAPRTase_N"/>
    <property type="match status" value="1"/>
</dbReference>
<comment type="function">
    <text evidence="7 8">Catalyzes the synthesis of beta-nicotinate D-ribonucleotide from nicotinate and 5-phospho-D-ribose 1-phosphate at the expense of ATP.</text>
</comment>
<dbReference type="EC" id="6.3.4.21" evidence="3 7"/>
<dbReference type="Proteomes" id="UP000199555">
    <property type="component" value="Unassembled WGS sequence"/>
</dbReference>
<gene>
    <name evidence="7" type="primary">pncB</name>
    <name evidence="11" type="ORF">SAMN04487971_104108</name>
</gene>
<keyword evidence="6 7" id="KW-0662">Pyridine nucleotide biosynthesis</keyword>